<evidence type="ECO:0000256" key="3">
    <source>
        <dbReference type="ARBA" id="ARBA00022502"/>
    </source>
</evidence>
<dbReference type="GO" id="GO:0016255">
    <property type="term" value="P:attachment of GPI anchor to protein"/>
    <property type="evidence" value="ECO:0007669"/>
    <property type="project" value="InterPro"/>
</dbReference>
<dbReference type="PANTHER" id="PTHR48067:SF1">
    <property type="entry name" value="GPI-ANCHOR TRANSAMIDASE"/>
    <property type="match status" value="1"/>
</dbReference>
<dbReference type="GO" id="GO:0003923">
    <property type="term" value="F:GPI-anchor transamidase activity"/>
    <property type="evidence" value="ECO:0007669"/>
    <property type="project" value="InterPro"/>
</dbReference>
<dbReference type="Gene3D" id="3.40.50.1460">
    <property type="match status" value="1"/>
</dbReference>
<reference evidence="7" key="1">
    <citation type="submission" date="2014-11" db="EMBL/GenBank/DDBJ databases">
        <authorList>
            <person name="Otto D Thomas"/>
            <person name="Naeem Raeece"/>
        </authorList>
    </citation>
    <scope>NUCLEOTIDE SEQUENCE</scope>
</reference>
<dbReference type="VEuPathDB" id="CryptoDB:Cvel_15139"/>
<dbReference type="PANTHER" id="PTHR48067">
    <property type="entry name" value="GPI-ANCHOR TRANSAMIDASE"/>
    <property type="match status" value="1"/>
</dbReference>
<keyword evidence="5" id="KW-0812">Transmembrane</keyword>
<dbReference type="UniPathway" id="UPA00196"/>
<evidence type="ECO:0000256" key="1">
    <source>
        <dbReference type="ARBA" id="ARBA00004687"/>
    </source>
</evidence>
<evidence type="ECO:0000256" key="6">
    <source>
        <dbReference type="SAM" id="SignalP"/>
    </source>
</evidence>
<keyword evidence="4 6" id="KW-0732">Signal</keyword>
<protein>
    <recommendedName>
        <fullName evidence="8">GPI-anchor transamidase</fullName>
    </recommendedName>
</protein>
<organism evidence="7">
    <name type="scientific">Chromera velia CCMP2878</name>
    <dbReference type="NCBI Taxonomy" id="1169474"/>
    <lineage>
        <taxon>Eukaryota</taxon>
        <taxon>Sar</taxon>
        <taxon>Alveolata</taxon>
        <taxon>Colpodellida</taxon>
        <taxon>Chromeraceae</taxon>
        <taxon>Chromera</taxon>
    </lineage>
</organism>
<evidence type="ECO:0000256" key="4">
    <source>
        <dbReference type="ARBA" id="ARBA00022729"/>
    </source>
</evidence>
<dbReference type="InterPro" id="IPR001096">
    <property type="entry name" value="Peptidase_C13"/>
</dbReference>
<dbReference type="GO" id="GO:0042765">
    <property type="term" value="C:GPI-anchor transamidase complex"/>
    <property type="evidence" value="ECO:0007669"/>
    <property type="project" value="InterPro"/>
</dbReference>
<dbReference type="GO" id="GO:0006508">
    <property type="term" value="P:proteolysis"/>
    <property type="evidence" value="ECO:0007669"/>
    <property type="project" value="InterPro"/>
</dbReference>
<dbReference type="PRINTS" id="PR00776">
    <property type="entry name" value="HEMOGLOBNASE"/>
</dbReference>
<evidence type="ECO:0000256" key="5">
    <source>
        <dbReference type="SAM" id="Phobius"/>
    </source>
</evidence>
<gene>
    <name evidence="7" type="ORF">Cvel_15139</name>
</gene>
<feature type="transmembrane region" description="Helical" evidence="5">
    <location>
        <begin position="502"/>
        <end position="523"/>
    </location>
</feature>
<comment type="similarity">
    <text evidence="2">Belongs to the peptidase C13 family.</text>
</comment>
<keyword evidence="5" id="KW-0472">Membrane</keyword>
<sequence>MLWSWRRLGGLGVFVPLFLVLLQGVRARNQNNWAVIVDTSRFWYNYRHAANALSFYHTVRRLGIPDNRIILMLSEDIACNARNSQAGTVYNDASHNLNLYGESVEVDYRGDDVTVSNFIRLLTGRTSPHHPPSRRLLSDSHSNVLVFLTGHGGNQFLKFRDWEEISAQDVADAAAQTHQQQRYRKILWVTETCQASTLHELFYSPRILALGSSAKDESSYSHHHDSSVGVSVIDRFTFWSLRFLDRLSPLSKETVAEWLQTLSFDRLHSHAVTREDLFLPSSVASTPVTDFVASASAFLPFSMRVDQGVVPLDKAARARVRTQSRIRARETAKSLTEVGAWGGLWNLADRDYDLACSWYVEQTAYSSSLYESDLCVYHHKGRAKGKGGNTRQKEWEAYNKVKSKDKSLPGHLAAYQEKVRLVWESDFYGELDNKFSSGSYNVDEDVVNFVSRVLLTCRLFLEEFASFALQSGGVEGSRRRLQADKTEDPLRWAQEKGLDLTSMYLCALLWFLSVLFAAFAVQISPRHQSFLRRFTVKRKTHSQAI</sequence>
<feature type="signal peptide" evidence="6">
    <location>
        <begin position="1"/>
        <end position="27"/>
    </location>
</feature>
<feature type="chain" id="PRO_5005188314" description="GPI-anchor transamidase" evidence="6">
    <location>
        <begin position="28"/>
        <end position="545"/>
    </location>
</feature>
<dbReference type="AlphaFoldDB" id="A0A0G4F559"/>
<name>A0A0G4F559_9ALVE</name>
<evidence type="ECO:0008006" key="8">
    <source>
        <dbReference type="Google" id="ProtNLM"/>
    </source>
</evidence>
<dbReference type="GO" id="GO:0006506">
    <property type="term" value="P:GPI anchor biosynthetic process"/>
    <property type="evidence" value="ECO:0007669"/>
    <property type="project" value="UniProtKB-UniPathway"/>
</dbReference>
<evidence type="ECO:0000256" key="2">
    <source>
        <dbReference type="ARBA" id="ARBA00009941"/>
    </source>
</evidence>
<keyword evidence="3" id="KW-0337">GPI-anchor biosynthesis</keyword>
<dbReference type="EMBL" id="CDMZ01000117">
    <property type="protein sequence ID" value="CEM07090.1"/>
    <property type="molecule type" value="Genomic_DNA"/>
</dbReference>
<proteinExistence type="inferred from homology"/>
<dbReference type="Pfam" id="PF01650">
    <property type="entry name" value="Peptidase_C13"/>
    <property type="match status" value="1"/>
</dbReference>
<evidence type="ECO:0000313" key="7">
    <source>
        <dbReference type="EMBL" id="CEM07090.1"/>
    </source>
</evidence>
<comment type="pathway">
    <text evidence="1">Glycolipid biosynthesis; glycosylphosphatidylinositol-anchor biosynthesis.</text>
</comment>
<keyword evidence="5" id="KW-1133">Transmembrane helix</keyword>
<accession>A0A0G4F559</accession>
<dbReference type="InterPro" id="IPR028361">
    <property type="entry name" value="GPI_transamidase"/>
</dbReference>